<dbReference type="InterPro" id="IPR036388">
    <property type="entry name" value="WH-like_DNA-bd_sf"/>
</dbReference>
<evidence type="ECO:0000256" key="4">
    <source>
        <dbReference type="ARBA" id="ARBA00023163"/>
    </source>
</evidence>
<feature type="domain" description="HTH lysR-type" evidence="5">
    <location>
        <begin position="6"/>
        <end position="63"/>
    </location>
</feature>
<accession>A0A1M4WVN4</accession>
<dbReference type="PANTHER" id="PTHR30537">
    <property type="entry name" value="HTH-TYPE TRANSCRIPTIONAL REGULATOR"/>
    <property type="match status" value="1"/>
</dbReference>
<dbReference type="RefSeq" id="WP_072956115.1">
    <property type="nucleotide sequence ID" value="NZ_FQUH01000003.1"/>
</dbReference>
<dbReference type="GO" id="GO:0006351">
    <property type="term" value="P:DNA-templated transcription"/>
    <property type="evidence" value="ECO:0007669"/>
    <property type="project" value="TreeGrafter"/>
</dbReference>
<dbReference type="Pfam" id="PF00126">
    <property type="entry name" value="HTH_1"/>
    <property type="match status" value="1"/>
</dbReference>
<dbReference type="InterPro" id="IPR005119">
    <property type="entry name" value="LysR_subst-bd"/>
</dbReference>
<dbReference type="SUPFAM" id="SSF46785">
    <property type="entry name" value="Winged helix' DNA-binding domain"/>
    <property type="match status" value="1"/>
</dbReference>
<evidence type="ECO:0000256" key="2">
    <source>
        <dbReference type="ARBA" id="ARBA00023015"/>
    </source>
</evidence>
<dbReference type="InterPro" id="IPR000847">
    <property type="entry name" value="LysR_HTH_N"/>
</dbReference>
<dbReference type="FunFam" id="1.10.10.10:FF:000001">
    <property type="entry name" value="LysR family transcriptional regulator"/>
    <property type="match status" value="1"/>
</dbReference>
<dbReference type="PROSITE" id="PS50931">
    <property type="entry name" value="HTH_LYSR"/>
    <property type="match status" value="1"/>
</dbReference>
<dbReference type="SUPFAM" id="SSF53850">
    <property type="entry name" value="Periplasmic binding protein-like II"/>
    <property type="match status" value="1"/>
</dbReference>
<dbReference type="GO" id="GO:0003700">
    <property type="term" value="F:DNA-binding transcription factor activity"/>
    <property type="evidence" value="ECO:0007669"/>
    <property type="project" value="InterPro"/>
</dbReference>
<dbReference type="Gene3D" id="3.40.190.10">
    <property type="entry name" value="Periplasmic binding protein-like II"/>
    <property type="match status" value="2"/>
</dbReference>
<dbReference type="EMBL" id="FQUH01000003">
    <property type="protein sequence ID" value="SHE85351.1"/>
    <property type="molecule type" value="Genomic_DNA"/>
</dbReference>
<keyword evidence="4" id="KW-0804">Transcription</keyword>
<dbReference type="Gene3D" id="1.10.10.10">
    <property type="entry name" value="Winged helix-like DNA-binding domain superfamily/Winged helix DNA-binding domain"/>
    <property type="match status" value="1"/>
</dbReference>
<keyword evidence="7" id="KW-1185">Reference proteome</keyword>
<keyword evidence="2" id="KW-0805">Transcription regulation</keyword>
<evidence type="ECO:0000256" key="1">
    <source>
        <dbReference type="ARBA" id="ARBA00009437"/>
    </source>
</evidence>
<dbReference type="Pfam" id="PF03466">
    <property type="entry name" value="LysR_substrate"/>
    <property type="match status" value="1"/>
</dbReference>
<evidence type="ECO:0000313" key="7">
    <source>
        <dbReference type="Proteomes" id="UP000184159"/>
    </source>
</evidence>
<evidence type="ECO:0000256" key="3">
    <source>
        <dbReference type="ARBA" id="ARBA00023125"/>
    </source>
</evidence>
<proteinExistence type="inferred from homology"/>
<organism evidence="6 7">
    <name type="scientific">Vibrio gazogenes DSM 21264 = NBRC 103151</name>
    <dbReference type="NCBI Taxonomy" id="1123492"/>
    <lineage>
        <taxon>Bacteria</taxon>
        <taxon>Pseudomonadati</taxon>
        <taxon>Pseudomonadota</taxon>
        <taxon>Gammaproteobacteria</taxon>
        <taxon>Vibrionales</taxon>
        <taxon>Vibrionaceae</taxon>
        <taxon>Vibrio</taxon>
    </lineage>
</organism>
<dbReference type="InterPro" id="IPR036390">
    <property type="entry name" value="WH_DNA-bd_sf"/>
</dbReference>
<keyword evidence="3" id="KW-0238">DNA-binding</keyword>
<dbReference type="PANTHER" id="PTHR30537:SF74">
    <property type="entry name" value="HTH-TYPE TRANSCRIPTIONAL REGULATOR TRPI"/>
    <property type="match status" value="1"/>
</dbReference>
<reference evidence="7" key="1">
    <citation type="submission" date="2016-11" db="EMBL/GenBank/DDBJ databases">
        <authorList>
            <person name="Varghese N."/>
            <person name="Submissions S."/>
        </authorList>
    </citation>
    <scope>NUCLEOTIDE SEQUENCE [LARGE SCALE GENOMIC DNA]</scope>
    <source>
        <strain evidence="7">DSM 21264</strain>
    </source>
</reference>
<dbReference type="GO" id="GO:0043565">
    <property type="term" value="F:sequence-specific DNA binding"/>
    <property type="evidence" value="ECO:0007669"/>
    <property type="project" value="TreeGrafter"/>
</dbReference>
<comment type="similarity">
    <text evidence="1">Belongs to the LysR transcriptional regulatory family.</text>
</comment>
<dbReference type="AlphaFoldDB" id="A0A1M4WVN4"/>
<name>A0A1M4WVN4_VIBGA</name>
<dbReference type="InterPro" id="IPR058163">
    <property type="entry name" value="LysR-type_TF_proteobact-type"/>
</dbReference>
<dbReference type="CDD" id="cd08432">
    <property type="entry name" value="PBP2_GcdR_TrpI_HvrB_AmpR_like"/>
    <property type="match status" value="1"/>
</dbReference>
<evidence type="ECO:0000259" key="5">
    <source>
        <dbReference type="PROSITE" id="PS50931"/>
    </source>
</evidence>
<protein>
    <submittedName>
        <fullName evidence="6">LysR family transcriptional regulator, glycine cleavage system transcriptional activator</fullName>
    </submittedName>
</protein>
<sequence>MKSRLPPLQSVYYFYMAAQAGSFKIASEQLFVSAAAISQQIRQLEEWLKCELFIRQHRRVHLTTEGQILYKYAQKGFSELYAGIQYLTQDPSPNQLSISTHPAFAQHWLVPKLQEFRQKHPDIILLIDPKDALVTFQDDSVDLCIRYGQGNYENLTSIKLMDEVLYPVCHPLYQKQHRIESVNDLYRVDLIEDMIPDMSWELWLNSIGAPTGRPTLQYEGSLFVLEGALAVQGVALMKHTLAHRYIQEGKLIRIGRQAIRSRYSYYICAPESYLQRKKVKVFIAWIQEQIATFTLSGLNELDIIEQTIIERT</sequence>
<dbReference type="Proteomes" id="UP000184159">
    <property type="component" value="Unassembled WGS sequence"/>
</dbReference>
<gene>
    <name evidence="6" type="ORF">SAMN02745781_00923</name>
</gene>
<evidence type="ECO:0000313" key="6">
    <source>
        <dbReference type="EMBL" id="SHE85351.1"/>
    </source>
</evidence>